<dbReference type="InterPro" id="IPR011704">
    <property type="entry name" value="ATPase_dyneun-rel_AAA"/>
</dbReference>
<dbReference type="PANTHER" id="PTHR37291">
    <property type="entry name" value="5-METHYLCYTOSINE-SPECIFIC RESTRICTION ENZYME B"/>
    <property type="match status" value="1"/>
</dbReference>
<accession>W1YS73</accession>
<name>W1YS73_9ZZZZ</name>
<dbReference type="SUPFAM" id="SSF52540">
    <property type="entry name" value="P-loop containing nucleoside triphosphate hydrolases"/>
    <property type="match status" value="1"/>
</dbReference>
<dbReference type="SMART" id="SM00382">
    <property type="entry name" value="AAA"/>
    <property type="match status" value="1"/>
</dbReference>
<feature type="domain" description="AAA+ ATPase" evidence="1">
    <location>
        <begin position="173"/>
        <end position="334"/>
    </location>
</feature>
<dbReference type="CDD" id="cd00009">
    <property type="entry name" value="AAA"/>
    <property type="match status" value="1"/>
</dbReference>
<evidence type="ECO:0000259" key="1">
    <source>
        <dbReference type="SMART" id="SM00382"/>
    </source>
</evidence>
<organism evidence="2">
    <name type="scientific">human gut metagenome</name>
    <dbReference type="NCBI Taxonomy" id="408170"/>
    <lineage>
        <taxon>unclassified sequences</taxon>
        <taxon>metagenomes</taxon>
        <taxon>organismal metagenomes</taxon>
    </lineage>
</organism>
<dbReference type="GO" id="GO:0005524">
    <property type="term" value="F:ATP binding"/>
    <property type="evidence" value="ECO:0007669"/>
    <property type="project" value="InterPro"/>
</dbReference>
<comment type="caution">
    <text evidence="2">The sequence shown here is derived from an EMBL/GenBank/DDBJ whole genome shotgun (WGS) entry which is preliminary data.</text>
</comment>
<dbReference type="EMBL" id="AZMM01000595">
    <property type="protein sequence ID" value="ETJ45408.1"/>
    <property type="molecule type" value="Genomic_DNA"/>
</dbReference>
<dbReference type="Pfam" id="PF07728">
    <property type="entry name" value="AAA_5"/>
    <property type="match status" value="1"/>
</dbReference>
<evidence type="ECO:0000313" key="2">
    <source>
        <dbReference type="EMBL" id="ETJ45408.1"/>
    </source>
</evidence>
<proteinExistence type="predicted"/>
<dbReference type="GO" id="GO:0016887">
    <property type="term" value="F:ATP hydrolysis activity"/>
    <property type="evidence" value="ECO:0007669"/>
    <property type="project" value="InterPro"/>
</dbReference>
<dbReference type="InterPro" id="IPR003593">
    <property type="entry name" value="AAA+_ATPase"/>
</dbReference>
<reference evidence="2" key="1">
    <citation type="submission" date="2013-12" db="EMBL/GenBank/DDBJ databases">
        <title>A Varibaculum cambriense genome reconstructed from a premature infant gut community with otherwise low bacterial novelty that shifts toward anaerobic metabolism during the third week of life.</title>
        <authorList>
            <person name="Brown C.T."/>
            <person name="Sharon I."/>
            <person name="Thomas B.C."/>
            <person name="Castelle C.J."/>
            <person name="Morowitz M.J."/>
            <person name="Banfield J.F."/>
        </authorList>
    </citation>
    <scope>NUCLEOTIDE SEQUENCE</scope>
</reference>
<dbReference type="AlphaFoldDB" id="W1YS73"/>
<dbReference type="InterPro" id="IPR027417">
    <property type="entry name" value="P-loop_NTPase"/>
</dbReference>
<gene>
    <name evidence="2" type="ORF">Q604_UNBC00595G0003</name>
</gene>
<dbReference type="PANTHER" id="PTHR37291:SF1">
    <property type="entry name" value="TYPE IV METHYL-DIRECTED RESTRICTION ENZYME ECOKMCRB SUBUNIT"/>
    <property type="match status" value="1"/>
</dbReference>
<dbReference type="Gene3D" id="3.40.50.300">
    <property type="entry name" value="P-loop containing nucleotide triphosphate hydrolases"/>
    <property type="match status" value="1"/>
</dbReference>
<sequence length="454" mass="52066">MNYWIVSGDIKKWKSEFAMTDPSFQTWIDWKEPINYSCYTKSKKPKLKGNVKNLAVGDVVLIYAKGRKVVIGEGEITSIANNQNSIAPGDYVTITPRVVFNAPIKIEDIIGNRSVTPFQNGFGEIHKTEYKNYKRAMALSGAKVVSNFNKSNLYDSVYLPKVTIDKILNLLNRKKNIILQGPPGVGKTYLAKKIIEYLTDKNNFTFVQFHQSYSYEDFIMGYKPTESGGFELQEGKFYVACNEAKKLQKIEGKNIAPYVFVIDEINRGNISKVFGELLMLIENNYRETSITLANQKEFYVPNNLYLIGLMNTADRSLAMIDYALRRRFSFVTIPSVFEGIETSDFGNWDTYDKGDDKQKKFAQFLKAEQLDEDYAKNLIKEIISLNNTIKEELGEGFVIGHSYFCNLEEDNLPVSKNRLVEVIEFEIAPLLEEYWFDNLERANELKDNLLNALK</sequence>
<protein>
    <recommendedName>
        <fullName evidence="1">AAA+ ATPase domain-containing protein</fullName>
    </recommendedName>
</protein>
<dbReference type="InterPro" id="IPR052934">
    <property type="entry name" value="Methyl-DNA_Rec/Restrict_Enz"/>
</dbReference>